<comment type="subcellular location">
    <subcellularLocation>
        <location evidence="1">Membrane</location>
        <topology evidence="1">Multi-pass membrane protein</topology>
    </subcellularLocation>
</comment>
<dbReference type="Gene3D" id="3.40.50.720">
    <property type="entry name" value="NAD(P)-binding Rossmann-like Domain"/>
    <property type="match status" value="1"/>
</dbReference>
<dbReference type="InterPro" id="IPR036291">
    <property type="entry name" value="NAD(P)-bd_dom_sf"/>
</dbReference>
<keyword evidence="14" id="KW-1185">Reference proteome</keyword>
<gene>
    <name evidence="13" type="ORF">O3G_MSEX003044</name>
</gene>
<keyword evidence="3 10" id="KW-0444">Lipid biosynthesis</keyword>
<evidence type="ECO:0000259" key="11">
    <source>
        <dbReference type="Pfam" id="PF03015"/>
    </source>
</evidence>
<comment type="similarity">
    <text evidence="2 10">Belongs to the fatty acyl-CoA reductase family.</text>
</comment>
<comment type="function">
    <text evidence="10">Catalyzes the reduction of fatty acyl-CoA to fatty alcohols.</text>
</comment>
<dbReference type="EC" id="1.2.1.84" evidence="10"/>
<dbReference type="AlphaFoldDB" id="A0A921YR31"/>
<dbReference type="CDD" id="cd05236">
    <property type="entry name" value="FAR-N_SDR_e"/>
    <property type="match status" value="1"/>
</dbReference>
<evidence type="ECO:0000256" key="9">
    <source>
        <dbReference type="ARBA" id="ARBA00052530"/>
    </source>
</evidence>
<dbReference type="GO" id="GO:0035336">
    <property type="term" value="P:long-chain fatty-acyl-CoA metabolic process"/>
    <property type="evidence" value="ECO:0007669"/>
    <property type="project" value="TreeGrafter"/>
</dbReference>
<dbReference type="InterPro" id="IPR026055">
    <property type="entry name" value="FAR"/>
</dbReference>
<evidence type="ECO:0000259" key="12">
    <source>
        <dbReference type="Pfam" id="PF07993"/>
    </source>
</evidence>
<dbReference type="InterPro" id="IPR013120">
    <property type="entry name" value="FAR_NAD-bd"/>
</dbReference>
<feature type="domain" description="Thioester reductase (TE)" evidence="12">
    <location>
        <begin position="59"/>
        <end position="326"/>
    </location>
</feature>
<name>A0A921YR31_MANSE</name>
<keyword evidence="7 10" id="KW-0443">Lipid metabolism</keyword>
<evidence type="ECO:0000256" key="3">
    <source>
        <dbReference type="ARBA" id="ARBA00022516"/>
    </source>
</evidence>
<dbReference type="GO" id="GO:0016020">
    <property type="term" value="C:membrane"/>
    <property type="evidence" value="ECO:0007669"/>
    <property type="project" value="UniProtKB-SubCell"/>
</dbReference>
<organism evidence="13 14">
    <name type="scientific">Manduca sexta</name>
    <name type="common">Tobacco hawkmoth</name>
    <name type="synonym">Tobacco hornworm</name>
    <dbReference type="NCBI Taxonomy" id="7130"/>
    <lineage>
        <taxon>Eukaryota</taxon>
        <taxon>Metazoa</taxon>
        <taxon>Ecdysozoa</taxon>
        <taxon>Arthropoda</taxon>
        <taxon>Hexapoda</taxon>
        <taxon>Insecta</taxon>
        <taxon>Pterygota</taxon>
        <taxon>Neoptera</taxon>
        <taxon>Endopterygota</taxon>
        <taxon>Lepidoptera</taxon>
        <taxon>Glossata</taxon>
        <taxon>Ditrysia</taxon>
        <taxon>Bombycoidea</taxon>
        <taxon>Sphingidae</taxon>
        <taxon>Sphinginae</taxon>
        <taxon>Sphingini</taxon>
        <taxon>Manduca</taxon>
    </lineage>
</organism>
<dbReference type="Pfam" id="PF03015">
    <property type="entry name" value="Sterile"/>
    <property type="match status" value="1"/>
</dbReference>
<keyword evidence="5 10" id="KW-0521">NADP</keyword>
<keyword evidence="6" id="KW-1133">Transmembrane helix</keyword>
<reference evidence="13" key="2">
    <citation type="submission" date="2020-12" db="EMBL/GenBank/DDBJ databases">
        <authorList>
            <person name="Kanost M."/>
        </authorList>
    </citation>
    <scope>NUCLEOTIDE SEQUENCE</scope>
</reference>
<dbReference type="EMBL" id="JH668306">
    <property type="protein sequence ID" value="KAG6443937.1"/>
    <property type="molecule type" value="Genomic_DNA"/>
</dbReference>
<evidence type="ECO:0000256" key="2">
    <source>
        <dbReference type="ARBA" id="ARBA00005928"/>
    </source>
</evidence>
<proteinExistence type="inferred from homology"/>
<evidence type="ECO:0000256" key="8">
    <source>
        <dbReference type="ARBA" id="ARBA00023136"/>
    </source>
</evidence>
<dbReference type="GO" id="GO:0080019">
    <property type="term" value="F:alcohol-forming very long-chain fatty acyl-CoA reductase activity"/>
    <property type="evidence" value="ECO:0007669"/>
    <property type="project" value="InterPro"/>
</dbReference>
<protein>
    <recommendedName>
        <fullName evidence="10">Fatty acyl-CoA reductase</fullName>
        <ecNumber evidence="10">1.2.1.84</ecNumber>
    </recommendedName>
</protein>
<dbReference type="PANTHER" id="PTHR11011">
    <property type="entry name" value="MALE STERILITY PROTEIN 2-RELATED"/>
    <property type="match status" value="1"/>
</dbReference>
<evidence type="ECO:0000313" key="13">
    <source>
        <dbReference type="EMBL" id="KAG6443937.1"/>
    </source>
</evidence>
<sequence>MDSNMNIMTTEKMDSYQKHMELLNGNDPSAINLNEIGNCERLEDATSIASYYEGSVILVTGGTGFVGKALLEKLLRSCPGIEIIYVLMRPKRGLTVEQRYKELLKNQVFDRIRLRWPDRLTKLHPITGDVSAPGLGVSPEQRVLLGDVTTLFHSAATVRFTEPLHAATALNVQGTASLLKLAQDMPKLKALVHVSTAYSNAPRHHIEERVYPPPYEPDSIIRCAKMLPQETVEAIAGSLQGDHPNPYTLTKALAESIVYSHTDLPVCIVRPSIVTAAHQEPFPGWIDNIYGVTGIIMEISRGTYRSGYCRERYVVDLVPVDMVVNSCILAAWRQGAKQPGRCPVYNVTSGSINPLQWGEFTKLCIKWARENPTKYVMWYPNFSFTESRFMNTFWEVTCHFLPAFLYDLLLRAQGRKAIMMKLARRFKMAAATGEYFANNEWQFGVAELSALHSEASSAQDGSVFPFWPTNFSWDSYIGAYMLGIRRFILKDTTESLPHARTKLKRLYWVHRLFQAATGYYLFRLLAGRLR</sequence>
<dbReference type="CDD" id="cd09071">
    <property type="entry name" value="FAR_C"/>
    <property type="match status" value="1"/>
</dbReference>
<evidence type="ECO:0000256" key="7">
    <source>
        <dbReference type="ARBA" id="ARBA00023098"/>
    </source>
</evidence>
<dbReference type="PANTHER" id="PTHR11011:SF107">
    <property type="entry name" value="FATTY ACYL-COA REDUCTASE"/>
    <property type="match status" value="1"/>
</dbReference>
<dbReference type="Proteomes" id="UP000791440">
    <property type="component" value="Unassembled WGS sequence"/>
</dbReference>
<feature type="domain" description="Fatty acyl-CoA reductase C-terminal" evidence="11">
    <location>
        <begin position="398"/>
        <end position="491"/>
    </location>
</feature>
<dbReference type="FunFam" id="3.40.50.720:FF:000143">
    <property type="entry name" value="Fatty acyl-CoA reductase"/>
    <property type="match status" value="1"/>
</dbReference>
<evidence type="ECO:0000256" key="10">
    <source>
        <dbReference type="RuleBase" id="RU363097"/>
    </source>
</evidence>
<evidence type="ECO:0000313" key="14">
    <source>
        <dbReference type="Proteomes" id="UP000791440"/>
    </source>
</evidence>
<dbReference type="GO" id="GO:0102965">
    <property type="term" value="F:alcohol-forming long-chain fatty acyl-CoA reductase activity"/>
    <property type="evidence" value="ECO:0007669"/>
    <property type="project" value="UniProtKB-EC"/>
</dbReference>
<keyword evidence="8" id="KW-0472">Membrane</keyword>
<keyword evidence="4" id="KW-0812">Transmembrane</keyword>
<dbReference type="InterPro" id="IPR033640">
    <property type="entry name" value="FAR_C"/>
</dbReference>
<evidence type="ECO:0000256" key="1">
    <source>
        <dbReference type="ARBA" id="ARBA00004141"/>
    </source>
</evidence>
<dbReference type="OrthoDB" id="429813at2759"/>
<dbReference type="Pfam" id="PF07993">
    <property type="entry name" value="NAD_binding_4"/>
    <property type="match status" value="1"/>
</dbReference>
<dbReference type="GO" id="GO:0005777">
    <property type="term" value="C:peroxisome"/>
    <property type="evidence" value="ECO:0007669"/>
    <property type="project" value="TreeGrafter"/>
</dbReference>
<comment type="catalytic activity">
    <reaction evidence="9 10">
        <text>a long-chain fatty acyl-CoA + 2 NADPH + 2 H(+) = a long-chain primary fatty alcohol + 2 NADP(+) + CoA</text>
        <dbReference type="Rhea" id="RHEA:52716"/>
        <dbReference type="ChEBI" id="CHEBI:15378"/>
        <dbReference type="ChEBI" id="CHEBI:57287"/>
        <dbReference type="ChEBI" id="CHEBI:57783"/>
        <dbReference type="ChEBI" id="CHEBI:58349"/>
        <dbReference type="ChEBI" id="CHEBI:77396"/>
        <dbReference type="ChEBI" id="CHEBI:83139"/>
        <dbReference type="EC" id="1.2.1.84"/>
    </reaction>
</comment>
<evidence type="ECO:0000256" key="4">
    <source>
        <dbReference type="ARBA" id="ARBA00022692"/>
    </source>
</evidence>
<comment type="caution">
    <text evidence="13">The sequence shown here is derived from an EMBL/GenBank/DDBJ whole genome shotgun (WGS) entry which is preliminary data.</text>
</comment>
<accession>A0A921YR31</accession>
<evidence type="ECO:0000256" key="5">
    <source>
        <dbReference type="ARBA" id="ARBA00022857"/>
    </source>
</evidence>
<keyword evidence="10" id="KW-0560">Oxidoreductase</keyword>
<reference evidence="13" key="1">
    <citation type="journal article" date="2016" name="Insect Biochem. Mol. Biol.">
        <title>Multifaceted biological insights from a draft genome sequence of the tobacco hornworm moth, Manduca sexta.</title>
        <authorList>
            <person name="Kanost M.R."/>
            <person name="Arrese E.L."/>
            <person name="Cao X."/>
            <person name="Chen Y.R."/>
            <person name="Chellapilla S."/>
            <person name="Goldsmith M.R."/>
            <person name="Grosse-Wilde E."/>
            <person name="Heckel D.G."/>
            <person name="Herndon N."/>
            <person name="Jiang H."/>
            <person name="Papanicolaou A."/>
            <person name="Qu J."/>
            <person name="Soulages J.L."/>
            <person name="Vogel H."/>
            <person name="Walters J."/>
            <person name="Waterhouse R.M."/>
            <person name="Ahn S.J."/>
            <person name="Almeida F.C."/>
            <person name="An C."/>
            <person name="Aqrawi P."/>
            <person name="Bretschneider A."/>
            <person name="Bryant W.B."/>
            <person name="Bucks S."/>
            <person name="Chao H."/>
            <person name="Chevignon G."/>
            <person name="Christen J.M."/>
            <person name="Clarke D.F."/>
            <person name="Dittmer N.T."/>
            <person name="Ferguson L.C.F."/>
            <person name="Garavelou S."/>
            <person name="Gordon K.H.J."/>
            <person name="Gunaratna R.T."/>
            <person name="Han Y."/>
            <person name="Hauser F."/>
            <person name="He Y."/>
            <person name="Heidel-Fischer H."/>
            <person name="Hirsh A."/>
            <person name="Hu Y."/>
            <person name="Jiang H."/>
            <person name="Kalra D."/>
            <person name="Klinner C."/>
            <person name="Konig C."/>
            <person name="Kovar C."/>
            <person name="Kroll A.R."/>
            <person name="Kuwar S.S."/>
            <person name="Lee S.L."/>
            <person name="Lehman R."/>
            <person name="Li K."/>
            <person name="Li Z."/>
            <person name="Liang H."/>
            <person name="Lovelace S."/>
            <person name="Lu Z."/>
            <person name="Mansfield J.H."/>
            <person name="McCulloch K.J."/>
            <person name="Mathew T."/>
            <person name="Morton B."/>
            <person name="Muzny D.M."/>
            <person name="Neunemann D."/>
            <person name="Ongeri F."/>
            <person name="Pauchet Y."/>
            <person name="Pu L.L."/>
            <person name="Pyrousis I."/>
            <person name="Rao X.J."/>
            <person name="Redding A."/>
            <person name="Roesel C."/>
            <person name="Sanchez-Gracia A."/>
            <person name="Schaack S."/>
            <person name="Shukla A."/>
            <person name="Tetreau G."/>
            <person name="Wang Y."/>
            <person name="Xiong G.H."/>
            <person name="Traut W."/>
            <person name="Walsh T.K."/>
            <person name="Worley K.C."/>
            <person name="Wu D."/>
            <person name="Wu W."/>
            <person name="Wu Y.Q."/>
            <person name="Zhang X."/>
            <person name="Zou Z."/>
            <person name="Zucker H."/>
            <person name="Briscoe A.D."/>
            <person name="Burmester T."/>
            <person name="Clem R.J."/>
            <person name="Feyereisen R."/>
            <person name="Grimmelikhuijzen C.J.P."/>
            <person name="Hamodrakas S.J."/>
            <person name="Hansson B.S."/>
            <person name="Huguet E."/>
            <person name="Jermiin L.S."/>
            <person name="Lan Q."/>
            <person name="Lehman H.K."/>
            <person name="Lorenzen M."/>
            <person name="Merzendorfer H."/>
            <person name="Michalopoulos I."/>
            <person name="Morton D.B."/>
            <person name="Muthukrishnan S."/>
            <person name="Oakeshott J.G."/>
            <person name="Palmer W."/>
            <person name="Park Y."/>
            <person name="Passarelli A.L."/>
            <person name="Rozas J."/>
            <person name="Schwartz L.M."/>
            <person name="Smith W."/>
            <person name="Southgate A."/>
            <person name="Vilcinskas A."/>
            <person name="Vogt R."/>
            <person name="Wang P."/>
            <person name="Werren J."/>
            <person name="Yu X.Q."/>
            <person name="Zhou J.J."/>
            <person name="Brown S.J."/>
            <person name="Scherer S.E."/>
            <person name="Richards S."/>
            <person name="Blissard G.W."/>
        </authorList>
    </citation>
    <scope>NUCLEOTIDE SEQUENCE</scope>
</reference>
<dbReference type="SUPFAM" id="SSF51735">
    <property type="entry name" value="NAD(P)-binding Rossmann-fold domains"/>
    <property type="match status" value="1"/>
</dbReference>
<evidence type="ECO:0000256" key="6">
    <source>
        <dbReference type="ARBA" id="ARBA00022989"/>
    </source>
</evidence>